<organism evidence="2 3">
    <name type="scientific">Stutzerimonas marianensis</name>
    <dbReference type="NCBI Taxonomy" id="2929513"/>
    <lineage>
        <taxon>Bacteria</taxon>
        <taxon>Pseudomonadati</taxon>
        <taxon>Pseudomonadota</taxon>
        <taxon>Gammaproteobacteria</taxon>
        <taxon>Pseudomonadales</taxon>
        <taxon>Pseudomonadaceae</taxon>
        <taxon>Stutzerimonas</taxon>
    </lineage>
</organism>
<gene>
    <name evidence="2" type="ORF">MST27_01550</name>
</gene>
<dbReference type="CDD" id="cd10922">
    <property type="entry name" value="CE4_PelA_like_C"/>
    <property type="match status" value="1"/>
</dbReference>
<dbReference type="Gene3D" id="3.20.20.70">
    <property type="entry name" value="Aldolase class I"/>
    <property type="match status" value="1"/>
</dbReference>
<keyword evidence="3" id="KW-1185">Reference proteome</keyword>
<accession>A0A9X1W040</accession>
<comment type="caution">
    <text evidence="2">The sequence shown here is derived from an EMBL/GenBank/DDBJ whole genome shotgun (WGS) entry which is preliminary data.</text>
</comment>
<feature type="domain" description="Glycoside-hydrolase family GH114 TIM-barrel" evidence="1">
    <location>
        <begin position="85"/>
        <end position="295"/>
    </location>
</feature>
<dbReference type="RefSeq" id="WP_243604246.1">
    <property type="nucleotide sequence ID" value="NZ_JALGRD010000001.1"/>
</dbReference>
<dbReference type="GO" id="GO:0016787">
    <property type="term" value="F:hydrolase activity"/>
    <property type="evidence" value="ECO:0007669"/>
    <property type="project" value="UniProtKB-KW"/>
</dbReference>
<evidence type="ECO:0000259" key="1">
    <source>
        <dbReference type="Pfam" id="PF03537"/>
    </source>
</evidence>
<dbReference type="InterPro" id="IPR013785">
    <property type="entry name" value="Aldolase_TIM"/>
</dbReference>
<dbReference type="PIRSF" id="PIRSF029570">
    <property type="entry name" value="UCP029570"/>
    <property type="match status" value="1"/>
</dbReference>
<dbReference type="InterPro" id="IPR017853">
    <property type="entry name" value="GH"/>
</dbReference>
<dbReference type="InterPro" id="IPR016062">
    <property type="entry name" value="TM1410-rel"/>
</dbReference>
<dbReference type="EMBL" id="JALGRD010000001">
    <property type="protein sequence ID" value="MCJ0972055.1"/>
    <property type="molecule type" value="Genomic_DNA"/>
</dbReference>
<evidence type="ECO:0000313" key="2">
    <source>
        <dbReference type="EMBL" id="MCJ0972055.1"/>
    </source>
</evidence>
<reference evidence="2" key="1">
    <citation type="submission" date="2022-03" db="EMBL/GenBank/DDBJ databases">
        <title>Pseudomonas marianensis sp. nov., a marine bacterium isolated from deep-sea sediments of the Mariana Trench.</title>
        <authorList>
            <person name="Wei Y."/>
        </authorList>
    </citation>
    <scope>NUCLEOTIDE SEQUENCE</scope>
    <source>
        <strain evidence="2">PS1</strain>
    </source>
</reference>
<dbReference type="AlphaFoldDB" id="A0A9X1W040"/>
<dbReference type="Proteomes" id="UP001139682">
    <property type="component" value="Unassembled WGS sequence"/>
</dbReference>
<dbReference type="InterPro" id="IPR004352">
    <property type="entry name" value="GH114_TIM-barrel"/>
</dbReference>
<dbReference type="InterPro" id="IPR016925">
    <property type="entry name" value="UCP029570"/>
</dbReference>
<keyword evidence="2" id="KW-0378">Hydrolase</keyword>
<proteinExistence type="predicted"/>
<dbReference type="SUPFAM" id="SSF51445">
    <property type="entry name" value="(Trans)glycosidases"/>
    <property type="match status" value="1"/>
</dbReference>
<dbReference type="Pfam" id="PF03537">
    <property type="entry name" value="Glyco_hydro_114"/>
    <property type="match status" value="1"/>
</dbReference>
<dbReference type="PANTHER" id="PTHR35882">
    <property type="entry name" value="PELA"/>
    <property type="match status" value="1"/>
</dbReference>
<protein>
    <submittedName>
        <fullName evidence="2">Bifunctional glycoside hydrolase 114/ polysaccharide deacetylase family protein</fullName>
    </submittedName>
</protein>
<evidence type="ECO:0000313" key="3">
    <source>
        <dbReference type="Proteomes" id="UP001139682"/>
    </source>
</evidence>
<dbReference type="PANTHER" id="PTHR35882:SF2">
    <property type="entry name" value="PELA"/>
    <property type="match status" value="1"/>
</dbReference>
<dbReference type="PRINTS" id="PR01545">
    <property type="entry name" value="THEMAYE10DUF"/>
</dbReference>
<sequence length="951" mass="105117">MWVVKVFVRRLLATVVLVLASPGPRHILAGIAVLLGLLPLAPAVHADTSPAAAPGSVAFWYAASPPLAELAQFEWAVLEPGHLSPRDVAFLRAQGSSPFAYLSVGEYDGDLAAGGDQIVRSASEVRNQAWNSQVMRLSAPAWREHLLAQARALEQQGYVGLFLDTLDSFLLLPEGSREAERVALRDFLRQLHRELPELKLIFNRGFEVLPELPGVASAVAVESIHAGWDAGRSRYRAVPQADRDWLDIHLDPLRAQGVPLIAIDYLPSTQREEARALAERLRGEGFIPFVTMPELNYLGVSTLEVQPRRVAVVYDPREGPLSTNRGHMFLGGLIEYLGYRVDYLPVDQLPEIPLGGLYAGVVTWMTSGPPDDSAAFDAWLAARLDEGVPLAIMAGLPVVDRTLLGRLGLRRVSKPAKPGVTILTQDASLVGGFEAPVTVRVRELVALDMIDGEAQAGLSLVDSEQRRYTPVATGPAGGIALTPYIIEEGPDYQRWILDPFAFLQRALRLPPLPRPDATTENGRRIATVHIDGDGFLSRAEVAGSPYAGREVLEAFIEPHELLTSVSVIEGEIGPKGRYPHLARELEPIAREIFANRKVEVASHSFSHPFYWQPERAQLREGFTAEYGMTMAIPGYDRLDFTREVVGSTAYINERLTTADKPVKMIFWTGDALPDAATIKLAYDAGLENVNGGTTILTRAHPSLTGLSPLIRPTAGGIQYYAPIINENLYTNLWQGPYYGFRGVLETFALTDAPRRLRGLHLYYHFYSATKQASIRVMQDIYRSMQAEQPISLWMSQYIRRMHGLHQASLARLADGRWQIRGLDGLRTLRLDPALGWPDLRRSQGVAGVRELPQGRYVHLSDAHAVLALRPERDPRPALEQANLPLLGWDYLDDDRVKLSFAGEMPLRFSVRASGRCSLEVAGRHHAGVKVQGLWQFELAETRVSDAQLLCH</sequence>
<name>A0A9X1W040_9GAMM</name>